<keyword evidence="3" id="KW-0067">ATP-binding</keyword>
<feature type="coiled-coil region" evidence="6">
    <location>
        <begin position="1324"/>
        <end position="1365"/>
    </location>
</feature>
<evidence type="ECO:0000313" key="8">
    <source>
        <dbReference type="EMBL" id="RMX60752.1"/>
    </source>
</evidence>
<comment type="caution">
    <text evidence="8">The sequence shown here is derived from an EMBL/GenBank/DDBJ whole genome shotgun (WGS) entry which is preliminary data.</text>
</comment>
<organism evidence="8 9">
    <name type="scientific">Pocillopora damicornis</name>
    <name type="common">Cauliflower coral</name>
    <name type="synonym">Millepora damicornis</name>
    <dbReference type="NCBI Taxonomy" id="46731"/>
    <lineage>
        <taxon>Eukaryota</taxon>
        <taxon>Metazoa</taxon>
        <taxon>Cnidaria</taxon>
        <taxon>Anthozoa</taxon>
        <taxon>Hexacorallia</taxon>
        <taxon>Scleractinia</taxon>
        <taxon>Astrocoeniina</taxon>
        <taxon>Pocilloporidae</taxon>
        <taxon>Pocillopora</taxon>
    </lineage>
</organism>
<feature type="region of interest" description="Disordered" evidence="7">
    <location>
        <begin position="2036"/>
        <end position="2068"/>
    </location>
</feature>
<dbReference type="Proteomes" id="UP000275408">
    <property type="component" value="Unassembled WGS sequence"/>
</dbReference>
<accession>A0A3M6V481</accession>
<sequence length="2086" mass="244161">MTSLQEVTGINFEIVLEKFQQDFKGIVINQKNEEYLSTLEKNDIIQEFVSLNEKINQLNESFNCVHLEKGKIDEAFASLRHNHESPGFNGDRFDNLDLATQRISELQEEVKRLKAEDKGTSLSQFSSMETALKRSQERENELQHEVVNAEKKISSLEYQLKTTKEKLDTAELSIRDTEKQVLTLKEELLLFTKKEAEMAGNNKQSELLQKEVRDLKASISVYRQEISEKDADIKRLQATTADKQAIMEGYVAEITRMKDGAKTASSPSREYESFKLKFDDVCKERDSLQREVARLVAKKQNEVSIQLESQTVGYRKQLRDNELTIERLRSESLNLKSENEALRERAVSSVSQVAGREYDSLQRRYDSLWSEKEVLRKELDEIKTRDRSSFVGMENYRQEIREKEIAVDRLRSENITLQAQIEALKREAADISSSSSYTMRVQSSSVQLDSNEEFYRQEIRDRDSVIDRLKSDTMTLQTEIDGLKRDMSACFSRTEFEALKMKHDEIVRERDSLREQLMEARSTSERDVSIHFESRLEGYQQDVREREALIDRLRSEDLVTKSELEMLKREVSGKSSVSDGYLGEIERLRQDIVTLKTSSSDYEALKRTYDEVCKERDFVRNQLMEYKSQSENEITTHLESYMEAYRQDVREKEVAIDRMRSENTTLRAELEGLKREMSTFYKRSEYESLKLQFDEMWKERDALREELIVFKSKAERDVLIQVENKTVIFQREIREKEMECAKLRSEMMSIQMNLDVFKREVESKQHLIDGYLAEIERYKGDIITIKSTTVSSSEYDSLRRMYDDILKERDALRLEFIEFKSNSEREMSLKVDNQIKIYRDEIREKEIMIGSFRSESMKFQSELETYKREADSKQFMIEGYLTEIDRLKTEISAMNKRIIEFESIKRSYEDVCRERDYIQRQFEDFKSRNEQDKALQIQIQTDGFRQEIKEKAMAIERFSAQNKLLIEEVDGLKRERTTLFSKTEYDSLRQQYEEMWKERDILRGQISEIKSKCERDLIVQVESRTETYRTEIREKETIVSRLQSESLKYQTEIDGLKRQLGNQEAYLVEIDRLKMEVNTLRFPDIRGSAEYISLQRSYEEICKERDGLRGQVVDIRIKGEQELEGQVKIYREEIREKEIAIDRLRSECMAFKAEIEGLKRSLGNQEAYLVEIESLKKEVNTLRFPDIRGSAEYISLQRSYEEICKERDGLRGQVVDIRVKGEQELEGQVKIYREEIREKEIVIDRLRSECMAFKADIEGLKRSLGNQEAYLVEIESLKKELNTLRFPDIRGSAEYISLQRSYEEVCKERDGIRGQVIDIRMKGEQELESQMKIYREEIREKEVMIEKLRVENMSFRAEVEGLKRDLGSQEAYLVEIDRLKKEVNTLRFPDIRGSAEYISLQKTYEEVCKERDGLRSQVIDIRLKGEQDLDNQVKIYREEIREKEIAMEKIRVESYSFKAEIDGLKRDLGNQEAYLAEIERLKKEVNILRFPDIRGSAEYISLQKTYEEVCRERDALRGQVIDIKMKGEQEIDNQVKIYREEIREKEVAMEKIRVESYSFKSEIESLKRDLGNQEAYLIEIDRLKKEVNTLRFPDIRGSAEYISLQRTYEEVCKERDGLRGQVIDIKIKGEQNIESQVKIYREEIKEKEVAMNNFRSETMTLRAEIEGLKRELATTKQRSEMEVERVRKESMVISPSVLRSSAEFVSLQHSFDAACQERDSLRQQIIELRSKNEREVAIHIDNQVRVYRDEIKEKEAALGLLRSEAISMRSEIESLKRELRIAKDTPAQNPKVEQELFNLKAKYSKLQEEYDILVLAKSKLEEEMVIKINSGMADKQEYIYKLEKDNRELKSSNEYYEKTVEEKNAAISDMRLKIASLQKKIENLKKDVFVADEAYEKAELRLKEVLKSEYKPVTTYEVRRYRTTSTADSPTFSSSTSTYTVKKTSTDTNGLEFSATSTPMKSAVEGERSEVIRKSAVVSSAPLDSDLARAEGNFNNSEDVAATSKTILITNVADGDSAEVGSAGSAKSTVYRSSYSSQPSVYRTSGTTYRTTTGRTSVTGGSGYSRTSYPTGRKYSGRYSVTRKFY</sequence>
<feature type="coiled-coil region" evidence="6">
    <location>
        <begin position="1120"/>
        <end position="1161"/>
    </location>
</feature>
<keyword evidence="4 6" id="KW-0175">Coiled coil</keyword>
<keyword evidence="1" id="KW-0493">Microtubule</keyword>
<keyword evidence="5" id="KW-0505">Motor protein</keyword>
<dbReference type="EMBL" id="RCHS01000120">
    <property type="protein sequence ID" value="RMX60752.1"/>
    <property type="molecule type" value="Genomic_DNA"/>
</dbReference>
<keyword evidence="9" id="KW-1185">Reference proteome</keyword>
<evidence type="ECO:0000256" key="2">
    <source>
        <dbReference type="ARBA" id="ARBA00022741"/>
    </source>
</evidence>
<evidence type="ECO:0000256" key="7">
    <source>
        <dbReference type="SAM" id="MobiDB-lite"/>
    </source>
</evidence>
<evidence type="ECO:0000256" key="1">
    <source>
        <dbReference type="ARBA" id="ARBA00022701"/>
    </source>
</evidence>
<reference evidence="8 9" key="1">
    <citation type="journal article" date="2018" name="Sci. Rep.">
        <title>Comparative analysis of the Pocillopora damicornis genome highlights role of immune system in coral evolution.</title>
        <authorList>
            <person name="Cunning R."/>
            <person name="Bay R.A."/>
            <person name="Gillette P."/>
            <person name="Baker A.C."/>
            <person name="Traylor-Knowles N."/>
        </authorList>
    </citation>
    <scope>NUCLEOTIDE SEQUENCE [LARGE SCALE GENOMIC DNA]</scope>
    <source>
        <strain evidence="8">RSMAS</strain>
        <tissue evidence="8">Whole animal</tissue>
    </source>
</reference>
<feature type="coiled-coil region" evidence="6">
    <location>
        <begin position="466"/>
        <end position="556"/>
    </location>
</feature>
<gene>
    <name evidence="8" type="ORF">pdam_00014282</name>
</gene>
<dbReference type="PANTHER" id="PTHR37739">
    <property type="entry name" value="KINESIN-LIKE PROTEIN KIN-12D"/>
    <property type="match status" value="1"/>
</dbReference>
<feature type="coiled-coil region" evidence="6">
    <location>
        <begin position="602"/>
        <end position="676"/>
    </location>
</feature>
<feature type="coiled-coil region" evidence="6">
    <location>
        <begin position="318"/>
        <end position="345"/>
    </location>
</feature>
<proteinExistence type="predicted"/>
<evidence type="ECO:0000256" key="5">
    <source>
        <dbReference type="ARBA" id="ARBA00023175"/>
    </source>
</evidence>
<dbReference type="PANTHER" id="PTHR37739:SF8">
    <property type="entry name" value="KINESIN-LIKE PROTEIN KIN-12D"/>
    <property type="match status" value="1"/>
</dbReference>
<feature type="coiled-coil region" evidence="6">
    <location>
        <begin position="393"/>
        <end position="434"/>
    </location>
</feature>
<dbReference type="InterPro" id="IPR044986">
    <property type="entry name" value="KIF15/KIN-12"/>
</dbReference>
<feature type="compositionally biased region" description="Low complexity" evidence="7">
    <location>
        <begin position="2040"/>
        <end position="2068"/>
    </location>
</feature>
<dbReference type="STRING" id="46731.A0A3M6V481"/>
<feature type="coiled-coil region" evidence="6">
    <location>
        <begin position="877"/>
        <end position="904"/>
    </location>
</feature>
<evidence type="ECO:0000256" key="3">
    <source>
        <dbReference type="ARBA" id="ARBA00022840"/>
    </source>
</evidence>
<dbReference type="GO" id="GO:0005874">
    <property type="term" value="C:microtubule"/>
    <property type="evidence" value="ECO:0007669"/>
    <property type="project" value="UniProtKB-KW"/>
</dbReference>
<protein>
    <submittedName>
        <fullName evidence="8">Uncharacterized protein</fullName>
    </submittedName>
</protein>
<feature type="coiled-coil region" evidence="6">
    <location>
        <begin position="733"/>
        <end position="760"/>
    </location>
</feature>
<feature type="coiled-coil region" evidence="6">
    <location>
        <begin position="96"/>
        <end position="239"/>
    </location>
</feature>
<feature type="coiled-coil region" evidence="6">
    <location>
        <begin position="1860"/>
        <end position="1901"/>
    </location>
</feature>
<dbReference type="GO" id="GO:0005524">
    <property type="term" value="F:ATP binding"/>
    <property type="evidence" value="ECO:0007669"/>
    <property type="project" value="UniProtKB-KW"/>
</dbReference>
<dbReference type="Gene3D" id="1.10.287.1490">
    <property type="match status" value="1"/>
</dbReference>
<feature type="coiled-coil region" evidence="6">
    <location>
        <begin position="1630"/>
        <end position="1823"/>
    </location>
</feature>
<feature type="coiled-coil region" evidence="6">
    <location>
        <begin position="1426"/>
        <end position="1453"/>
    </location>
</feature>
<name>A0A3M6V481_POCDA</name>
<dbReference type="OrthoDB" id="10255522at2759"/>
<evidence type="ECO:0000256" key="6">
    <source>
        <dbReference type="SAM" id="Coils"/>
    </source>
</evidence>
<evidence type="ECO:0000256" key="4">
    <source>
        <dbReference type="ARBA" id="ARBA00023054"/>
    </source>
</evidence>
<feature type="coiled-coil region" evidence="6">
    <location>
        <begin position="1222"/>
        <end position="1263"/>
    </location>
</feature>
<evidence type="ECO:0000313" key="9">
    <source>
        <dbReference type="Proteomes" id="UP000275408"/>
    </source>
</evidence>
<keyword evidence="2" id="KW-0547">Nucleotide-binding</keyword>